<keyword evidence="5" id="KW-1133">Transmembrane helix</keyword>
<dbReference type="Gene3D" id="3.10.100.10">
    <property type="entry name" value="Mannose-Binding Protein A, subunit A"/>
    <property type="match status" value="1"/>
</dbReference>
<dbReference type="Proteomes" id="UP001558613">
    <property type="component" value="Unassembled WGS sequence"/>
</dbReference>
<evidence type="ECO:0000256" key="2">
    <source>
        <dbReference type="ARBA" id="ARBA00023157"/>
    </source>
</evidence>
<dbReference type="EMBL" id="JAYMGO010000010">
    <property type="protein sequence ID" value="KAL1266675.1"/>
    <property type="molecule type" value="Genomic_DNA"/>
</dbReference>
<feature type="coiled-coil region" evidence="4">
    <location>
        <begin position="99"/>
        <end position="154"/>
    </location>
</feature>
<protein>
    <recommendedName>
        <fullName evidence="6">C-type lectin domain-containing protein</fullName>
    </recommendedName>
</protein>
<dbReference type="PANTHER" id="PTHR46490:SF6">
    <property type="entry name" value="ASIALOGLYCOPROTEIN RECEPTOR 1-LIKE-RELATED"/>
    <property type="match status" value="1"/>
</dbReference>
<name>A0ABR3MPX6_9TELE</name>
<dbReference type="Pfam" id="PF00059">
    <property type="entry name" value="Lectin_C"/>
    <property type="match status" value="1"/>
</dbReference>
<evidence type="ECO:0000259" key="6">
    <source>
        <dbReference type="PROSITE" id="PS50041"/>
    </source>
</evidence>
<dbReference type="InterPro" id="IPR052309">
    <property type="entry name" value="C-type_Lectin_Domain_Fam1"/>
</dbReference>
<dbReference type="PANTHER" id="PTHR46490">
    <property type="entry name" value="C-TYPE LECTIN DOMAIN FAMILY 12 MEMBER A-RELATED"/>
    <property type="match status" value="1"/>
</dbReference>
<dbReference type="PROSITE" id="PS50041">
    <property type="entry name" value="C_TYPE_LECTIN_2"/>
    <property type="match status" value="1"/>
</dbReference>
<keyword evidence="3" id="KW-0325">Glycoprotein</keyword>
<keyword evidence="1" id="KW-0430">Lectin</keyword>
<dbReference type="InterPro" id="IPR001304">
    <property type="entry name" value="C-type_lectin-like"/>
</dbReference>
<evidence type="ECO:0000256" key="4">
    <source>
        <dbReference type="SAM" id="Coils"/>
    </source>
</evidence>
<dbReference type="Gene3D" id="1.20.5.400">
    <property type="match status" value="1"/>
</dbReference>
<keyword evidence="4" id="KW-0175">Coiled coil</keyword>
<keyword evidence="5" id="KW-0812">Transmembrane</keyword>
<organism evidence="7 8">
    <name type="scientific">Cirrhinus molitorella</name>
    <name type="common">mud carp</name>
    <dbReference type="NCBI Taxonomy" id="172907"/>
    <lineage>
        <taxon>Eukaryota</taxon>
        <taxon>Metazoa</taxon>
        <taxon>Chordata</taxon>
        <taxon>Craniata</taxon>
        <taxon>Vertebrata</taxon>
        <taxon>Euteleostomi</taxon>
        <taxon>Actinopterygii</taxon>
        <taxon>Neopterygii</taxon>
        <taxon>Teleostei</taxon>
        <taxon>Ostariophysi</taxon>
        <taxon>Cypriniformes</taxon>
        <taxon>Cyprinidae</taxon>
        <taxon>Labeoninae</taxon>
        <taxon>Labeonini</taxon>
        <taxon>Cirrhinus</taxon>
    </lineage>
</organism>
<feature type="transmembrane region" description="Helical" evidence="5">
    <location>
        <begin position="72"/>
        <end position="96"/>
    </location>
</feature>
<gene>
    <name evidence="7" type="ORF">QQF64_002350</name>
</gene>
<dbReference type="InterPro" id="IPR016187">
    <property type="entry name" value="CTDL_fold"/>
</dbReference>
<dbReference type="InterPro" id="IPR016186">
    <property type="entry name" value="C-type_lectin-like/link_sf"/>
</dbReference>
<evidence type="ECO:0000256" key="5">
    <source>
        <dbReference type="SAM" id="Phobius"/>
    </source>
</evidence>
<dbReference type="SUPFAM" id="SSF56436">
    <property type="entry name" value="C-type lectin-like"/>
    <property type="match status" value="1"/>
</dbReference>
<comment type="caution">
    <text evidence="7">The sequence shown here is derived from an EMBL/GenBank/DDBJ whole genome shotgun (WGS) entry which is preliminary data.</text>
</comment>
<keyword evidence="5" id="KW-0472">Membrane</keyword>
<keyword evidence="2" id="KW-1015">Disulfide bond</keyword>
<keyword evidence="8" id="KW-1185">Reference proteome</keyword>
<reference evidence="7 8" key="1">
    <citation type="submission" date="2023-09" db="EMBL/GenBank/DDBJ databases">
        <authorList>
            <person name="Wang M."/>
        </authorList>
    </citation>
    <scope>NUCLEOTIDE SEQUENCE [LARGE SCALE GENOMIC DNA]</scope>
    <source>
        <strain evidence="7">GT-2023</strain>
        <tissue evidence="7">Liver</tissue>
    </source>
</reference>
<feature type="non-terminal residue" evidence="7">
    <location>
        <position position="269"/>
    </location>
</feature>
<feature type="domain" description="C-type lectin" evidence="6">
    <location>
        <begin position="164"/>
        <end position="255"/>
    </location>
</feature>
<sequence length="269" mass="30441">MSGHVNESMDKDSIMDSEDRIEKEVDIYVSAEAVRDMKHKKDKEDFDDIQTTKTQTPQCTASDSARNRSSRAAVVCLVLLCVLLLTAVIVLCVVFMQEKQQLISKNENLISKNENLTNEKDQLTIKNTNLTNERDQLKIKNTNLINKTQELRNELHIRDGWIYYQFSLYYMSNVTKNWTESRQDCLKRGADLIIINNIEEQDFVMNMPGFAAVYIGLTDIDVESVWTWVDGSILNSGNGSWASGEPAGGIIENCAVTVAVSLLEFSNLK</sequence>
<evidence type="ECO:0000313" key="7">
    <source>
        <dbReference type="EMBL" id="KAL1266675.1"/>
    </source>
</evidence>
<evidence type="ECO:0000313" key="8">
    <source>
        <dbReference type="Proteomes" id="UP001558613"/>
    </source>
</evidence>
<accession>A0ABR3MPX6</accession>
<proteinExistence type="predicted"/>
<evidence type="ECO:0000256" key="3">
    <source>
        <dbReference type="ARBA" id="ARBA00023180"/>
    </source>
</evidence>
<evidence type="ECO:0000256" key="1">
    <source>
        <dbReference type="ARBA" id="ARBA00022734"/>
    </source>
</evidence>
<dbReference type="SMART" id="SM00034">
    <property type="entry name" value="CLECT"/>
    <property type="match status" value="1"/>
</dbReference>